<protein>
    <submittedName>
        <fullName evidence="2">Uncharacterized protein</fullName>
    </submittedName>
</protein>
<evidence type="ECO:0000256" key="1">
    <source>
        <dbReference type="SAM" id="Coils"/>
    </source>
</evidence>
<reference evidence="2 3" key="1">
    <citation type="submission" date="2017-01" db="EMBL/GenBank/DDBJ databases">
        <authorList>
            <person name="Mah S.A."/>
            <person name="Swanson W.J."/>
            <person name="Moy G.W."/>
            <person name="Vacquier V.D."/>
        </authorList>
    </citation>
    <scope>NUCLEOTIDE SEQUENCE [LARGE SCALE GENOMIC DNA]</scope>
    <source>
        <strain evidence="2 3">ASpG1</strain>
    </source>
</reference>
<dbReference type="OrthoDB" id="9965762at2"/>
<dbReference type="AlphaFoldDB" id="A0A1N6TE25"/>
<organism evidence="2 3">
    <name type="scientific">Alkalispirochaeta americana</name>
    <dbReference type="NCBI Taxonomy" id="159291"/>
    <lineage>
        <taxon>Bacteria</taxon>
        <taxon>Pseudomonadati</taxon>
        <taxon>Spirochaetota</taxon>
        <taxon>Spirochaetia</taxon>
        <taxon>Spirochaetales</taxon>
        <taxon>Spirochaetaceae</taxon>
        <taxon>Alkalispirochaeta</taxon>
    </lineage>
</organism>
<keyword evidence="3" id="KW-1185">Reference proteome</keyword>
<evidence type="ECO:0000313" key="2">
    <source>
        <dbReference type="EMBL" id="SIQ51628.1"/>
    </source>
</evidence>
<proteinExistence type="predicted"/>
<dbReference type="EMBL" id="FTMS01000010">
    <property type="protein sequence ID" value="SIQ51628.1"/>
    <property type="molecule type" value="Genomic_DNA"/>
</dbReference>
<feature type="coiled-coil region" evidence="1">
    <location>
        <begin position="30"/>
        <end position="57"/>
    </location>
</feature>
<evidence type="ECO:0000313" key="3">
    <source>
        <dbReference type="Proteomes" id="UP000186400"/>
    </source>
</evidence>
<keyword evidence="1" id="KW-0175">Coiled coil</keyword>
<accession>A0A1N6TE25</accession>
<sequence>MGDHQGTPWEPASLEEFLEAPFDRIETQQRQFLLERLDRMVQRLEEMDGELESFMLEAHVHRQ</sequence>
<gene>
    <name evidence="2" type="ORF">SAMN05920897_11021</name>
</gene>
<dbReference type="Proteomes" id="UP000186400">
    <property type="component" value="Unassembled WGS sequence"/>
</dbReference>
<dbReference type="RefSeq" id="WP_076488875.1">
    <property type="nucleotide sequence ID" value="NZ_FTMS01000010.1"/>
</dbReference>
<name>A0A1N6TE25_9SPIO</name>
<dbReference type="STRING" id="159291.SAMN05920897_11021"/>